<reference evidence="1 2" key="1">
    <citation type="submission" date="2020-08" db="EMBL/GenBank/DDBJ databases">
        <title>Genomic Encyclopedia of Type Strains, Phase IV (KMG-IV): sequencing the most valuable type-strain genomes for metagenomic binning, comparative biology and taxonomic classification.</title>
        <authorList>
            <person name="Goeker M."/>
        </authorList>
    </citation>
    <scope>NUCLEOTIDE SEQUENCE [LARGE SCALE GENOMIC DNA]</scope>
    <source>
        <strain evidence="1 2">DSM 29568</strain>
    </source>
</reference>
<gene>
    <name evidence="1" type="ORF">GGR32_000154</name>
</gene>
<evidence type="ECO:0000313" key="2">
    <source>
        <dbReference type="Proteomes" id="UP000553034"/>
    </source>
</evidence>
<keyword evidence="2" id="KW-1185">Reference proteome</keyword>
<name>A0A840EFA4_9FLAO</name>
<sequence length="91" mass="10534">MSEKTIHSTHYEIKVRNQGSELSWKEKLTGLKTRYETFSAPKTDKEAFTLAKEVISYFNSTLRFGESPRELVGVQKIETEVKIIDLKEPKI</sequence>
<dbReference type="AlphaFoldDB" id="A0A840EFA4"/>
<dbReference type="Proteomes" id="UP000553034">
    <property type="component" value="Unassembled WGS sequence"/>
</dbReference>
<proteinExistence type="predicted"/>
<protein>
    <submittedName>
        <fullName evidence="1">Uncharacterized protein</fullName>
    </submittedName>
</protein>
<comment type="caution">
    <text evidence="1">The sequence shown here is derived from an EMBL/GenBank/DDBJ whole genome shotgun (WGS) entry which is preliminary data.</text>
</comment>
<dbReference type="EMBL" id="JACIFO010000001">
    <property type="protein sequence ID" value="MBB4117882.1"/>
    <property type="molecule type" value="Genomic_DNA"/>
</dbReference>
<dbReference type="RefSeq" id="WP_183475536.1">
    <property type="nucleotide sequence ID" value="NZ_JACIFO010000001.1"/>
</dbReference>
<accession>A0A840EFA4</accession>
<organism evidence="1 2">
    <name type="scientific">Mesonia hippocampi</name>
    <dbReference type="NCBI Taxonomy" id="1628250"/>
    <lineage>
        <taxon>Bacteria</taxon>
        <taxon>Pseudomonadati</taxon>
        <taxon>Bacteroidota</taxon>
        <taxon>Flavobacteriia</taxon>
        <taxon>Flavobacteriales</taxon>
        <taxon>Flavobacteriaceae</taxon>
        <taxon>Mesonia</taxon>
    </lineage>
</organism>
<evidence type="ECO:0000313" key="1">
    <source>
        <dbReference type="EMBL" id="MBB4117882.1"/>
    </source>
</evidence>